<evidence type="ECO:0000259" key="1">
    <source>
        <dbReference type="Pfam" id="PF00135"/>
    </source>
</evidence>
<name>A0AAV9RJ74_9TELE</name>
<dbReference type="InterPro" id="IPR029058">
    <property type="entry name" value="AB_hydrolase_fold"/>
</dbReference>
<dbReference type="EMBL" id="JAHHUM010001769">
    <property type="protein sequence ID" value="KAK5609001.1"/>
    <property type="molecule type" value="Genomic_DNA"/>
</dbReference>
<dbReference type="Gene3D" id="3.40.50.1820">
    <property type="entry name" value="alpha/beta hydrolase"/>
    <property type="match status" value="1"/>
</dbReference>
<comment type="caution">
    <text evidence="2">The sequence shown here is derived from an EMBL/GenBank/DDBJ whole genome shotgun (WGS) entry which is preliminary data.</text>
</comment>
<dbReference type="Proteomes" id="UP001311232">
    <property type="component" value="Unassembled WGS sequence"/>
</dbReference>
<sequence>MMSYWGTFARTGSPNGHDLVDWPMYGAEEKYLSLDLKEQVSGQSLKKDRFIFVIETPLEKMRKPEENVEHSEL</sequence>
<accession>A0AAV9RJ74</accession>
<protein>
    <recommendedName>
        <fullName evidence="1">Carboxylesterase type B domain-containing protein</fullName>
    </recommendedName>
</protein>
<keyword evidence="3" id="KW-1185">Reference proteome</keyword>
<feature type="domain" description="Carboxylesterase type B" evidence="1">
    <location>
        <begin position="1"/>
        <end position="50"/>
    </location>
</feature>
<proteinExistence type="predicted"/>
<reference evidence="2 3" key="1">
    <citation type="submission" date="2021-06" db="EMBL/GenBank/DDBJ databases">
        <authorList>
            <person name="Palmer J.M."/>
        </authorList>
    </citation>
    <scope>NUCLEOTIDE SEQUENCE [LARGE SCALE GENOMIC DNA]</scope>
    <source>
        <strain evidence="2 3">MEX-2019</strain>
        <tissue evidence="2">Muscle</tissue>
    </source>
</reference>
<evidence type="ECO:0000313" key="3">
    <source>
        <dbReference type="Proteomes" id="UP001311232"/>
    </source>
</evidence>
<dbReference type="SUPFAM" id="SSF53474">
    <property type="entry name" value="alpha/beta-Hydrolases"/>
    <property type="match status" value="1"/>
</dbReference>
<dbReference type="Pfam" id="PF00135">
    <property type="entry name" value="COesterase"/>
    <property type="match status" value="1"/>
</dbReference>
<organism evidence="2 3">
    <name type="scientific">Crenichthys baileyi</name>
    <name type="common">White River springfish</name>
    <dbReference type="NCBI Taxonomy" id="28760"/>
    <lineage>
        <taxon>Eukaryota</taxon>
        <taxon>Metazoa</taxon>
        <taxon>Chordata</taxon>
        <taxon>Craniata</taxon>
        <taxon>Vertebrata</taxon>
        <taxon>Euteleostomi</taxon>
        <taxon>Actinopterygii</taxon>
        <taxon>Neopterygii</taxon>
        <taxon>Teleostei</taxon>
        <taxon>Neoteleostei</taxon>
        <taxon>Acanthomorphata</taxon>
        <taxon>Ovalentaria</taxon>
        <taxon>Atherinomorphae</taxon>
        <taxon>Cyprinodontiformes</taxon>
        <taxon>Goodeidae</taxon>
        <taxon>Crenichthys</taxon>
    </lineage>
</organism>
<dbReference type="AlphaFoldDB" id="A0AAV9RJ74"/>
<dbReference type="InterPro" id="IPR002018">
    <property type="entry name" value="CarbesteraseB"/>
</dbReference>
<gene>
    <name evidence="2" type="ORF">CRENBAI_017410</name>
</gene>
<evidence type="ECO:0000313" key="2">
    <source>
        <dbReference type="EMBL" id="KAK5609001.1"/>
    </source>
</evidence>